<protein>
    <submittedName>
        <fullName evidence="2">Uncharacterized protein</fullName>
    </submittedName>
</protein>
<proteinExistence type="predicted"/>
<reference evidence="2 3" key="1">
    <citation type="submission" date="2018-08" db="EMBL/GenBank/DDBJ databases">
        <title>Bacillus chawlae sp. nov., Bacillus glennii sp. nov., and Bacillus saganii sp. nov. Isolated from the Vehicle Assembly Building at Kennedy Space Center where the Viking Spacecraft were Assembled.</title>
        <authorList>
            <person name="Seuylemezian A."/>
            <person name="Vaishampayan P."/>
        </authorList>
    </citation>
    <scope>NUCLEOTIDE SEQUENCE [LARGE SCALE GENOMIC DNA]</scope>
    <source>
        <strain evidence="2 3">V44-8</strain>
    </source>
</reference>
<feature type="chain" id="PRO_5016827456" evidence="1">
    <location>
        <begin position="20"/>
        <end position="177"/>
    </location>
</feature>
<feature type="signal peptide" evidence="1">
    <location>
        <begin position="1"/>
        <end position="19"/>
    </location>
</feature>
<dbReference type="Proteomes" id="UP000262939">
    <property type="component" value="Unassembled WGS sequence"/>
</dbReference>
<evidence type="ECO:0000256" key="1">
    <source>
        <dbReference type="SAM" id="SignalP"/>
    </source>
</evidence>
<name>A0A372L6R6_9BACI</name>
<sequence length="177" mass="20556">MLIVLSLLLSFILPSQSSAETANEFGKKVDWIEITTGEDYLLNGAMISFRNKKKNEAFTKGLNKDVKYTSALIGDEPITSYDPKRISPVSKARWWVNFDQDEKEKKVYAVMFFFDKDKKVIGHQSKTLTVKKLEVKYTKSIKKMSNKNMFSMIKRKNTYTRIFLNYQRLHIGPIIPV</sequence>
<keyword evidence="1" id="KW-0732">Signal</keyword>
<keyword evidence="3" id="KW-1185">Reference proteome</keyword>
<dbReference type="AlphaFoldDB" id="A0A372L6R6"/>
<dbReference type="EMBL" id="QVTD01000022">
    <property type="protein sequence ID" value="RFU60792.1"/>
    <property type="molecule type" value="Genomic_DNA"/>
</dbReference>
<comment type="caution">
    <text evidence="2">The sequence shown here is derived from an EMBL/GenBank/DDBJ whole genome shotgun (WGS) entry which is preliminary data.</text>
</comment>
<evidence type="ECO:0000313" key="3">
    <source>
        <dbReference type="Proteomes" id="UP000262939"/>
    </source>
</evidence>
<accession>A0A372L6R6</accession>
<organism evidence="2 3">
    <name type="scientific">Peribacillus glennii</name>
    <dbReference type="NCBI Taxonomy" id="2303991"/>
    <lineage>
        <taxon>Bacteria</taxon>
        <taxon>Bacillati</taxon>
        <taxon>Bacillota</taxon>
        <taxon>Bacilli</taxon>
        <taxon>Bacillales</taxon>
        <taxon>Bacillaceae</taxon>
        <taxon>Peribacillus</taxon>
    </lineage>
</organism>
<gene>
    <name evidence="2" type="ORF">D0466_20800</name>
</gene>
<evidence type="ECO:0000313" key="2">
    <source>
        <dbReference type="EMBL" id="RFU60792.1"/>
    </source>
</evidence>